<dbReference type="Gene3D" id="2.60.120.560">
    <property type="entry name" value="Exo-inulinase, domain 1"/>
    <property type="match status" value="1"/>
</dbReference>
<keyword evidence="1" id="KW-0732">Signal</keyword>
<dbReference type="GO" id="GO:0016787">
    <property type="term" value="F:hydrolase activity"/>
    <property type="evidence" value="ECO:0007669"/>
    <property type="project" value="InterPro"/>
</dbReference>
<feature type="signal peptide" evidence="1">
    <location>
        <begin position="1"/>
        <end position="24"/>
    </location>
</feature>
<gene>
    <name evidence="3" type="ORF">UC8_41590</name>
</gene>
<sequence length="254" mass="27262" precursor="true">MKRNWSIVLVLSAIATLSGNDASAETSAEPNTAGEGWVELVSEEGPVGFGKLNDKISRCGDATLADEAKQLEAVPGQGVVASLQRSGVPNLVSKQKFGDCEVQLEFLIAKGSNSGIKLQKRYEIQLYDSHGKDKLTAKDCGGIYPHWVPRGNGKGIKYIDEGVPAQNNAAEPAGQWQSLSIVFKAPRFDEEGNKIENGKFESVTLNGQVIHQDVEVDSPTGNAATPLPEVTEAPLMLQLDHGAVAFRKVRVKPL</sequence>
<evidence type="ECO:0000259" key="2">
    <source>
        <dbReference type="Pfam" id="PF06439"/>
    </source>
</evidence>
<accession>A0A5B9QYB6</accession>
<dbReference type="KEGG" id="rul:UC8_41590"/>
<evidence type="ECO:0000256" key="1">
    <source>
        <dbReference type="SAM" id="SignalP"/>
    </source>
</evidence>
<dbReference type="AlphaFoldDB" id="A0A5B9QYB6"/>
<feature type="chain" id="PRO_5023056247" description="3-keto-alpha-glucoside-1,2-lyase/3-keto-2-hydroxy-glucal hydratase domain-containing protein" evidence="1">
    <location>
        <begin position="25"/>
        <end position="254"/>
    </location>
</feature>
<organism evidence="3 4">
    <name type="scientific">Roseimaritima ulvae</name>
    <dbReference type="NCBI Taxonomy" id="980254"/>
    <lineage>
        <taxon>Bacteria</taxon>
        <taxon>Pseudomonadati</taxon>
        <taxon>Planctomycetota</taxon>
        <taxon>Planctomycetia</taxon>
        <taxon>Pirellulales</taxon>
        <taxon>Pirellulaceae</taxon>
        <taxon>Roseimaritima</taxon>
    </lineage>
</organism>
<feature type="domain" description="3-keto-alpha-glucoside-1,2-lyase/3-keto-2-hydroxy-glucal hydratase" evidence="2">
    <location>
        <begin position="78"/>
        <end position="252"/>
    </location>
</feature>
<dbReference type="OrthoDB" id="291497at2"/>
<dbReference type="Pfam" id="PF06439">
    <property type="entry name" value="3keto-disac_hyd"/>
    <property type="match status" value="1"/>
</dbReference>
<reference evidence="3 4" key="1">
    <citation type="submission" date="2019-08" db="EMBL/GenBank/DDBJ databases">
        <title>Deep-cultivation of Planctomycetes and their phenomic and genomic characterization uncovers novel biology.</title>
        <authorList>
            <person name="Wiegand S."/>
            <person name="Jogler M."/>
            <person name="Boedeker C."/>
            <person name="Pinto D."/>
            <person name="Vollmers J."/>
            <person name="Rivas-Marin E."/>
            <person name="Kohn T."/>
            <person name="Peeters S.H."/>
            <person name="Heuer A."/>
            <person name="Rast P."/>
            <person name="Oberbeckmann S."/>
            <person name="Bunk B."/>
            <person name="Jeske O."/>
            <person name="Meyerdierks A."/>
            <person name="Storesund J.E."/>
            <person name="Kallscheuer N."/>
            <person name="Luecker S."/>
            <person name="Lage O.M."/>
            <person name="Pohl T."/>
            <person name="Merkel B.J."/>
            <person name="Hornburger P."/>
            <person name="Mueller R.-W."/>
            <person name="Bruemmer F."/>
            <person name="Labrenz M."/>
            <person name="Spormann A.M."/>
            <person name="Op den Camp H."/>
            <person name="Overmann J."/>
            <person name="Amann R."/>
            <person name="Jetten M.S.M."/>
            <person name="Mascher T."/>
            <person name="Medema M.H."/>
            <person name="Devos D.P."/>
            <person name="Kaster A.-K."/>
            <person name="Ovreas L."/>
            <person name="Rohde M."/>
            <person name="Galperin M.Y."/>
            <person name="Jogler C."/>
        </authorList>
    </citation>
    <scope>NUCLEOTIDE SEQUENCE [LARGE SCALE GENOMIC DNA]</scope>
    <source>
        <strain evidence="3 4">UC8</strain>
    </source>
</reference>
<dbReference type="InterPro" id="IPR010496">
    <property type="entry name" value="AL/BT2_dom"/>
</dbReference>
<evidence type="ECO:0000313" key="3">
    <source>
        <dbReference type="EMBL" id="QEG42126.1"/>
    </source>
</evidence>
<name>A0A5B9QYB6_9BACT</name>
<dbReference type="RefSeq" id="WP_068142217.1">
    <property type="nucleotide sequence ID" value="NZ_CP042914.1"/>
</dbReference>
<protein>
    <recommendedName>
        <fullName evidence="2">3-keto-alpha-glucoside-1,2-lyase/3-keto-2-hydroxy-glucal hydratase domain-containing protein</fullName>
    </recommendedName>
</protein>
<keyword evidence="4" id="KW-1185">Reference proteome</keyword>
<dbReference type="EMBL" id="CP042914">
    <property type="protein sequence ID" value="QEG42126.1"/>
    <property type="molecule type" value="Genomic_DNA"/>
</dbReference>
<evidence type="ECO:0000313" key="4">
    <source>
        <dbReference type="Proteomes" id="UP000325286"/>
    </source>
</evidence>
<dbReference type="Proteomes" id="UP000325286">
    <property type="component" value="Chromosome"/>
</dbReference>
<proteinExistence type="predicted"/>